<dbReference type="Proteomes" id="UP001220964">
    <property type="component" value="Unassembled WGS sequence"/>
</dbReference>
<evidence type="ECO:0000313" key="8">
    <source>
        <dbReference type="EMBL" id="MDF0601167.1"/>
    </source>
</evidence>
<evidence type="ECO:0000256" key="2">
    <source>
        <dbReference type="ARBA" id="ARBA00007362"/>
    </source>
</evidence>
<keyword evidence="4 6" id="KW-1133">Transmembrane helix</keyword>
<dbReference type="AlphaFoldDB" id="A0AAE3NSB0"/>
<feature type="transmembrane region" description="Helical" evidence="6">
    <location>
        <begin position="147"/>
        <end position="167"/>
    </location>
</feature>
<dbReference type="InterPro" id="IPR000620">
    <property type="entry name" value="EamA_dom"/>
</dbReference>
<feature type="domain" description="EamA" evidence="7">
    <location>
        <begin position="5"/>
        <end position="137"/>
    </location>
</feature>
<feature type="transmembrane region" description="Helical" evidence="6">
    <location>
        <begin position="241"/>
        <end position="260"/>
    </location>
</feature>
<accession>A0AAE3NSB0</accession>
<feature type="domain" description="EamA" evidence="7">
    <location>
        <begin position="148"/>
        <end position="281"/>
    </location>
</feature>
<feature type="transmembrane region" description="Helical" evidence="6">
    <location>
        <begin position="209"/>
        <end position="229"/>
    </location>
</feature>
<feature type="transmembrane region" description="Helical" evidence="6">
    <location>
        <begin position="176"/>
        <end position="197"/>
    </location>
</feature>
<dbReference type="PANTHER" id="PTHR32322">
    <property type="entry name" value="INNER MEMBRANE TRANSPORTER"/>
    <property type="match status" value="1"/>
</dbReference>
<reference evidence="8" key="1">
    <citation type="submission" date="2023-03" db="EMBL/GenBank/DDBJ databases">
        <title>Multiphase analysis and comparison of six strains from genera Psychromarinibacter, Lutimaribacter, and Maritimibacter, including a novel species: Psychromarinibacter sediminicola sp. nov.</title>
        <authorList>
            <person name="Wang Y.-H."/>
            <person name="Ye M.-Q."/>
            <person name="Du Z.-J."/>
        </authorList>
    </citation>
    <scope>NUCLEOTIDE SEQUENCE</scope>
    <source>
        <strain evidence="8">C21-152</strain>
    </source>
</reference>
<name>A0AAE3NSB0_9RHOB</name>
<dbReference type="PANTHER" id="PTHR32322:SF2">
    <property type="entry name" value="EAMA DOMAIN-CONTAINING PROTEIN"/>
    <property type="match status" value="1"/>
</dbReference>
<gene>
    <name evidence="8" type="ORF">P1J78_10545</name>
</gene>
<dbReference type="Pfam" id="PF00892">
    <property type="entry name" value="EamA"/>
    <property type="match status" value="2"/>
</dbReference>
<evidence type="ECO:0000259" key="7">
    <source>
        <dbReference type="Pfam" id="PF00892"/>
    </source>
</evidence>
<evidence type="ECO:0000256" key="5">
    <source>
        <dbReference type="ARBA" id="ARBA00023136"/>
    </source>
</evidence>
<proteinExistence type="inferred from homology"/>
<feature type="transmembrane region" description="Helical" evidence="6">
    <location>
        <begin position="66"/>
        <end position="86"/>
    </location>
</feature>
<protein>
    <submittedName>
        <fullName evidence="8">DMT family transporter</fullName>
    </submittedName>
</protein>
<organism evidence="8 9">
    <name type="scientific">Psychromarinibacter sediminicola</name>
    <dbReference type="NCBI Taxonomy" id="3033385"/>
    <lineage>
        <taxon>Bacteria</taxon>
        <taxon>Pseudomonadati</taxon>
        <taxon>Pseudomonadota</taxon>
        <taxon>Alphaproteobacteria</taxon>
        <taxon>Rhodobacterales</taxon>
        <taxon>Paracoccaceae</taxon>
        <taxon>Psychromarinibacter</taxon>
    </lineage>
</organism>
<dbReference type="InterPro" id="IPR037185">
    <property type="entry name" value="EmrE-like"/>
</dbReference>
<feature type="transmembrane region" description="Helical" evidence="6">
    <location>
        <begin position="266"/>
        <end position="283"/>
    </location>
</feature>
<feature type="transmembrane region" description="Helical" evidence="6">
    <location>
        <begin position="121"/>
        <end position="141"/>
    </location>
</feature>
<dbReference type="InterPro" id="IPR050638">
    <property type="entry name" value="AA-Vitamin_Transporters"/>
</dbReference>
<keyword evidence="5 6" id="KW-0472">Membrane</keyword>
<feature type="transmembrane region" description="Helical" evidence="6">
    <location>
        <begin position="33"/>
        <end position="54"/>
    </location>
</feature>
<evidence type="ECO:0000256" key="6">
    <source>
        <dbReference type="SAM" id="Phobius"/>
    </source>
</evidence>
<evidence type="ECO:0000313" key="9">
    <source>
        <dbReference type="Proteomes" id="UP001220964"/>
    </source>
</evidence>
<comment type="similarity">
    <text evidence="2">Belongs to the EamA transporter family.</text>
</comment>
<sequence length="292" mass="30041">MDVRAILMGVAFAIMWASAFTSARIIVADAPPLTALSLRFVISGLIAVGVARALGQSWRLTRGQAAATVVFGICQNGLYLGLNFVAMQTVEASLAAIVASTMPLLVALGGFLVFGDRVRAMGAVGLITGVAGVAVIMGSRLTEGVDLFGLGLCVLGVLSLTVATMAVRGASSGGNVLMIVGLQMLVGAAALGAAAAATETWEVSWTWPLAAAFTYTTLVPGLAATWVWFRLVNRIGAVRAATFHFLTPFFGVAVAALLLGERLGPLDALGVAVIMLGILLVQLDKQARRAVA</sequence>
<dbReference type="SUPFAM" id="SSF103481">
    <property type="entry name" value="Multidrug resistance efflux transporter EmrE"/>
    <property type="match status" value="2"/>
</dbReference>
<dbReference type="GO" id="GO:0016020">
    <property type="term" value="C:membrane"/>
    <property type="evidence" value="ECO:0007669"/>
    <property type="project" value="UniProtKB-SubCell"/>
</dbReference>
<evidence type="ECO:0000256" key="3">
    <source>
        <dbReference type="ARBA" id="ARBA00022692"/>
    </source>
</evidence>
<dbReference type="RefSeq" id="WP_275567308.1">
    <property type="nucleotide sequence ID" value="NZ_JARGYC010000023.1"/>
</dbReference>
<evidence type="ECO:0000256" key="1">
    <source>
        <dbReference type="ARBA" id="ARBA00004141"/>
    </source>
</evidence>
<feature type="transmembrane region" description="Helical" evidence="6">
    <location>
        <begin position="92"/>
        <end position="114"/>
    </location>
</feature>
<keyword evidence="9" id="KW-1185">Reference proteome</keyword>
<dbReference type="EMBL" id="JARGYC010000023">
    <property type="protein sequence ID" value="MDF0601167.1"/>
    <property type="molecule type" value="Genomic_DNA"/>
</dbReference>
<keyword evidence="3 6" id="KW-0812">Transmembrane</keyword>
<comment type="caution">
    <text evidence="8">The sequence shown here is derived from an EMBL/GenBank/DDBJ whole genome shotgun (WGS) entry which is preliminary data.</text>
</comment>
<evidence type="ECO:0000256" key="4">
    <source>
        <dbReference type="ARBA" id="ARBA00022989"/>
    </source>
</evidence>
<comment type="subcellular location">
    <subcellularLocation>
        <location evidence="1">Membrane</location>
        <topology evidence="1">Multi-pass membrane protein</topology>
    </subcellularLocation>
</comment>